<dbReference type="PANTHER" id="PTHR34824">
    <property type="entry name" value="HEAT-INDUCIBLE TRANSCRIPTION REPRESSOR HRCA"/>
    <property type="match status" value="1"/>
</dbReference>
<dbReference type="RefSeq" id="WP_135755458.1">
    <property type="nucleotide sequence ID" value="NZ_RQHS01000005.1"/>
</dbReference>
<dbReference type="GO" id="GO:0003677">
    <property type="term" value="F:DNA binding"/>
    <property type="evidence" value="ECO:0007669"/>
    <property type="project" value="InterPro"/>
</dbReference>
<dbReference type="InterPro" id="IPR029016">
    <property type="entry name" value="GAF-like_dom_sf"/>
</dbReference>
<feature type="domain" description="Heat-inducible transcription repressor HrcA C-terminal" evidence="6">
    <location>
        <begin position="105"/>
        <end position="324"/>
    </location>
</feature>
<dbReference type="SUPFAM" id="SSF46785">
    <property type="entry name" value="Winged helix' DNA-binding domain"/>
    <property type="match status" value="1"/>
</dbReference>
<comment type="function">
    <text evidence="5">Negative regulator of class I heat shock genes (grpE-dnaK-dnaJ and groELS operons). Prevents heat-shock induction of these operons.</text>
</comment>
<dbReference type="HAMAP" id="MF_00081">
    <property type="entry name" value="HrcA"/>
    <property type="match status" value="1"/>
</dbReference>
<evidence type="ECO:0000313" key="8">
    <source>
        <dbReference type="Proteomes" id="UP000297241"/>
    </source>
</evidence>
<reference evidence="7" key="1">
    <citation type="journal article" date="2019" name="PLoS Negl. Trop. Dis.">
        <title>Revisiting the worldwide diversity of Leptospira species in the environment.</title>
        <authorList>
            <person name="Vincent A.T."/>
            <person name="Schiettekatte O."/>
            <person name="Bourhy P."/>
            <person name="Veyrier F.J."/>
            <person name="Picardeau M."/>
        </authorList>
    </citation>
    <scope>NUCLEOTIDE SEQUENCE [LARGE SCALE GENOMIC DNA]</scope>
    <source>
        <strain evidence="7">201601113</strain>
    </source>
</reference>
<dbReference type="Gene3D" id="1.10.10.10">
    <property type="entry name" value="Winged helix-like DNA-binding domain superfamily/Winged helix DNA-binding domain"/>
    <property type="match status" value="1"/>
</dbReference>
<dbReference type="Proteomes" id="UP000297241">
    <property type="component" value="Unassembled WGS sequence"/>
</dbReference>
<dbReference type="SUPFAM" id="SSF55781">
    <property type="entry name" value="GAF domain-like"/>
    <property type="match status" value="1"/>
</dbReference>
<proteinExistence type="inferred from homology"/>
<evidence type="ECO:0000259" key="6">
    <source>
        <dbReference type="Pfam" id="PF01628"/>
    </source>
</evidence>
<dbReference type="AlphaFoldDB" id="A0A4Z1AXX2"/>
<protein>
    <recommendedName>
        <fullName evidence="5">Heat-inducible transcription repressor HrcA</fullName>
    </recommendedName>
</protein>
<dbReference type="InterPro" id="IPR023120">
    <property type="entry name" value="WHTH_transcript_rep_HrcA_IDD"/>
</dbReference>
<dbReference type="GO" id="GO:0045892">
    <property type="term" value="P:negative regulation of DNA-templated transcription"/>
    <property type="evidence" value="ECO:0007669"/>
    <property type="project" value="UniProtKB-UniRule"/>
</dbReference>
<evidence type="ECO:0000256" key="5">
    <source>
        <dbReference type="HAMAP-Rule" id="MF_00081"/>
    </source>
</evidence>
<dbReference type="NCBIfam" id="TIGR00331">
    <property type="entry name" value="hrcA"/>
    <property type="match status" value="1"/>
</dbReference>
<dbReference type="Pfam" id="PF01628">
    <property type="entry name" value="HrcA"/>
    <property type="match status" value="1"/>
</dbReference>
<dbReference type="InterPro" id="IPR036388">
    <property type="entry name" value="WH-like_DNA-bd_sf"/>
</dbReference>
<keyword evidence="3 5" id="KW-0346">Stress response</keyword>
<name>A0A4Z1AXX2_9LEPT</name>
<evidence type="ECO:0000256" key="3">
    <source>
        <dbReference type="ARBA" id="ARBA00023016"/>
    </source>
</evidence>
<evidence type="ECO:0000256" key="4">
    <source>
        <dbReference type="ARBA" id="ARBA00023163"/>
    </source>
</evidence>
<gene>
    <name evidence="5 7" type="primary">hrcA</name>
    <name evidence="7" type="ORF">EHR06_01840</name>
</gene>
<dbReference type="InterPro" id="IPR021153">
    <property type="entry name" value="HrcA_C"/>
</dbReference>
<dbReference type="PANTHER" id="PTHR34824:SF1">
    <property type="entry name" value="HEAT-INDUCIBLE TRANSCRIPTION REPRESSOR HRCA"/>
    <property type="match status" value="1"/>
</dbReference>
<keyword evidence="2 5" id="KW-0805">Transcription regulation</keyword>
<organism evidence="7 8">
    <name type="scientific">Leptospira dzoumogneensis</name>
    <dbReference type="NCBI Taxonomy" id="2484904"/>
    <lineage>
        <taxon>Bacteria</taxon>
        <taxon>Pseudomonadati</taxon>
        <taxon>Spirochaetota</taxon>
        <taxon>Spirochaetia</taxon>
        <taxon>Leptospirales</taxon>
        <taxon>Leptospiraceae</taxon>
        <taxon>Leptospira</taxon>
    </lineage>
</organism>
<evidence type="ECO:0000313" key="7">
    <source>
        <dbReference type="EMBL" id="TGN02776.1"/>
    </source>
</evidence>
<dbReference type="PIRSF" id="PIRSF005485">
    <property type="entry name" value="HrcA"/>
    <property type="match status" value="1"/>
</dbReference>
<dbReference type="InterPro" id="IPR002571">
    <property type="entry name" value="HrcA"/>
</dbReference>
<keyword evidence="8" id="KW-1185">Reference proteome</keyword>
<dbReference type="OrthoDB" id="9783139at2"/>
<dbReference type="EMBL" id="RQHS01000005">
    <property type="protein sequence ID" value="TGN02776.1"/>
    <property type="molecule type" value="Genomic_DNA"/>
</dbReference>
<accession>A0A4Z1AXX2</accession>
<comment type="caution">
    <text evidence="7">The sequence shown here is derived from an EMBL/GenBank/DDBJ whole genome shotgun (WGS) entry which is preliminary data.</text>
</comment>
<evidence type="ECO:0000256" key="2">
    <source>
        <dbReference type="ARBA" id="ARBA00023015"/>
    </source>
</evidence>
<keyword evidence="4 5" id="KW-0804">Transcription</keyword>
<keyword evidence="1 5" id="KW-0678">Repressor</keyword>
<dbReference type="Gene3D" id="3.30.450.40">
    <property type="match status" value="1"/>
</dbReference>
<comment type="similarity">
    <text evidence="5">Belongs to the HrcA family.</text>
</comment>
<dbReference type="Gene3D" id="3.30.390.60">
    <property type="entry name" value="Heat-inducible transcription repressor hrca homolog, domain 3"/>
    <property type="match status" value="1"/>
</dbReference>
<dbReference type="InterPro" id="IPR036390">
    <property type="entry name" value="WH_DNA-bd_sf"/>
</dbReference>
<sequence>MELSQRHRMILKATVDEFIQENRPVGSKTLFDKHDIGLSPASIRTVLKELEEMGYLASRHTSGGRIPTEIGYRFYVDSLVVLYELTIKEKQRIQEEYLKMQFKLDQILKATASVLASLSNSAGVVLGPAKSLDTLKHVELIHVHGDEVLMIMVMRSGAVLNRSVFLDRNYSQEELYQISKYLNDNAKGYDMFEIQEKVIPSLLLRKDGPLDFYKVSGVISAAMTPDNSEVSLYIDGLKNLYGRFKDEDEEERLNQVLSLLDDKRFLTRMFGDYSEHDGVYTVIGKDGDGRMGGVSIITSGYRMGEKRIGAMGIIGPQRMDYHRALPLVDFTSKLVSEMITRISK</sequence>
<evidence type="ECO:0000256" key="1">
    <source>
        <dbReference type="ARBA" id="ARBA00022491"/>
    </source>
</evidence>